<dbReference type="GeneID" id="96155753"/>
<sequence>MTNDAESGDGAPAGERAADDGGVLPPCPRCGESMVATTVDGPMEAYATPCGCRVWPDALSRLDDE</sequence>
<name>A0A4P9TEH7_9EURY</name>
<dbReference type="EMBL" id="CP040637">
    <property type="protein sequence ID" value="QCW03037.1"/>
    <property type="molecule type" value="Genomic_DNA"/>
</dbReference>
<gene>
    <name evidence="2" type="ORF">FGF80_07200</name>
</gene>
<keyword evidence="3" id="KW-1185">Reference proteome</keyword>
<evidence type="ECO:0000313" key="3">
    <source>
        <dbReference type="Proteomes" id="UP000307562"/>
    </source>
</evidence>
<evidence type="ECO:0000313" key="2">
    <source>
        <dbReference type="EMBL" id="QCW03037.1"/>
    </source>
</evidence>
<dbReference type="KEGG" id="npl:FGF80_07200"/>
<dbReference type="RefSeq" id="WP_138653055.1">
    <property type="nucleotide sequence ID" value="NZ_CP040637.1"/>
</dbReference>
<reference evidence="3" key="1">
    <citation type="submission" date="2019-05" db="EMBL/GenBank/DDBJ databases">
        <title>Complete Genome Sequence and Methylation Pattern of the Halophilic Archaeon Natrinema pallidum BOL6-1.</title>
        <authorList>
            <person name="DasSarma P."/>
            <person name="DasSarma B.P."/>
            <person name="DasSarma S.L."/>
            <person name="Martinez F.L."/>
            <person name="Guzman D."/>
            <person name="Roberts R.J."/>
            <person name="DasSarma S."/>
        </authorList>
    </citation>
    <scope>NUCLEOTIDE SEQUENCE [LARGE SCALE GENOMIC DNA]</scope>
    <source>
        <strain evidence="3">BOL6-1</strain>
    </source>
</reference>
<accession>A0A4P9TEH7</accession>
<evidence type="ECO:0000256" key="1">
    <source>
        <dbReference type="SAM" id="MobiDB-lite"/>
    </source>
</evidence>
<protein>
    <submittedName>
        <fullName evidence="2">Uncharacterized protein</fullName>
    </submittedName>
</protein>
<dbReference type="Proteomes" id="UP000307562">
    <property type="component" value="Chromosome"/>
</dbReference>
<proteinExistence type="predicted"/>
<organism evidence="2 3">
    <name type="scientific">Natrinema pallidum</name>
    <dbReference type="NCBI Taxonomy" id="69527"/>
    <lineage>
        <taxon>Archaea</taxon>
        <taxon>Methanobacteriati</taxon>
        <taxon>Methanobacteriota</taxon>
        <taxon>Stenosarchaea group</taxon>
        <taxon>Halobacteria</taxon>
        <taxon>Halobacteriales</taxon>
        <taxon>Natrialbaceae</taxon>
        <taxon>Natrinema</taxon>
    </lineage>
</organism>
<dbReference type="AlphaFoldDB" id="A0A4P9TEH7"/>
<feature type="region of interest" description="Disordered" evidence="1">
    <location>
        <begin position="1"/>
        <end position="24"/>
    </location>
</feature>